<name>A0ABD3Q9Y0_9STRA</name>
<reference evidence="1 2" key="1">
    <citation type="journal article" date="2020" name="G3 (Bethesda)">
        <title>Improved Reference Genome for Cyclotella cryptica CCMP332, a Model for Cell Wall Morphogenesis, Salinity Adaptation, and Lipid Production in Diatoms (Bacillariophyta).</title>
        <authorList>
            <person name="Roberts W.R."/>
            <person name="Downey K.M."/>
            <person name="Ruck E.C."/>
            <person name="Traller J.C."/>
            <person name="Alverson A.J."/>
        </authorList>
    </citation>
    <scope>NUCLEOTIDE SEQUENCE [LARGE SCALE GENOMIC DNA]</scope>
    <source>
        <strain evidence="1 2">CCMP332</strain>
    </source>
</reference>
<dbReference type="Proteomes" id="UP001516023">
    <property type="component" value="Unassembled WGS sequence"/>
</dbReference>
<dbReference type="AlphaFoldDB" id="A0ABD3Q9Y0"/>
<sequence length="80" mass="8914">MATNRAETIDHGFKARHCRKASTAFSTEDDESISTNPIPARAWKFLGVSADRSTQKRSSIVKYSLFTPSLTVNKHSDRVS</sequence>
<gene>
    <name evidence="1" type="ORF">HJC23_008820</name>
</gene>
<comment type="caution">
    <text evidence="1">The sequence shown here is derived from an EMBL/GenBank/DDBJ whole genome shotgun (WGS) entry which is preliminary data.</text>
</comment>
<dbReference type="EMBL" id="JABMIG020000059">
    <property type="protein sequence ID" value="KAL3796867.1"/>
    <property type="molecule type" value="Genomic_DNA"/>
</dbReference>
<evidence type="ECO:0000313" key="1">
    <source>
        <dbReference type="EMBL" id="KAL3796867.1"/>
    </source>
</evidence>
<organism evidence="1 2">
    <name type="scientific">Cyclotella cryptica</name>
    <dbReference type="NCBI Taxonomy" id="29204"/>
    <lineage>
        <taxon>Eukaryota</taxon>
        <taxon>Sar</taxon>
        <taxon>Stramenopiles</taxon>
        <taxon>Ochrophyta</taxon>
        <taxon>Bacillariophyta</taxon>
        <taxon>Coscinodiscophyceae</taxon>
        <taxon>Thalassiosirophycidae</taxon>
        <taxon>Stephanodiscales</taxon>
        <taxon>Stephanodiscaceae</taxon>
        <taxon>Cyclotella</taxon>
    </lineage>
</organism>
<evidence type="ECO:0000313" key="2">
    <source>
        <dbReference type="Proteomes" id="UP001516023"/>
    </source>
</evidence>
<accession>A0ABD3Q9Y0</accession>
<proteinExistence type="predicted"/>
<protein>
    <submittedName>
        <fullName evidence="1">Uncharacterized protein</fullName>
    </submittedName>
</protein>
<keyword evidence="2" id="KW-1185">Reference proteome</keyword>